<name>A0A518GZM2_9BACT</name>
<dbReference type="EMBL" id="CP036426">
    <property type="protein sequence ID" value="QDV34021.1"/>
    <property type="molecule type" value="Genomic_DNA"/>
</dbReference>
<evidence type="ECO:0000313" key="2">
    <source>
        <dbReference type="Proteomes" id="UP000317835"/>
    </source>
</evidence>
<dbReference type="AlphaFoldDB" id="A0A518GZM2"/>
<reference evidence="1 2" key="1">
    <citation type="submission" date="2019-02" db="EMBL/GenBank/DDBJ databases">
        <title>Deep-cultivation of Planctomycetes and their phenomic and genomic characterization uncovers novel biology.</title>
        <authorList>
            <person name="Wiegand S."/>
            <person name="Jogler M."/>
            <person name="Boedeker C."/>
            <person name="Pinto D."/>
            <person name="Vollmers J."/>
            <person name="Rivas-Marin E."/>
            <person name="Kohn T."/>
            <person name="Peeters S.H."/>
            <person name="Heuer A."/>
            <person name="Rast P."/>
            <person name="Oberbeckmann S."/>
            <person name="Bunk B."/>
            <person name="Jeske O."/>
            <person name="Meyerdierks A."/>
            <person name="Storesund J.E."/>
            <person name="Kallscheuer N."/>
            <person name="Luecker S."/>
            <person name="Lage O.M."/>
            <person name="Pohl T."/>
            <person name="Merkel B.J."/>
            <person name="Hornburger P."/>
            <person name="Mueller R.-W."/>
            <person name="Bruemmer F."/>
            <person name="Labrenz M."/>
            <person name="Spormann A.M."/>
            <person name="Op den Camp H."/>
            <person name="Overmann J."/>
            <person name="Amann R."/>
            <person name="Jetten M.S.M."/>
            <person name="Mascher T."/>
            <person name="Medema M.H."/>
            <person name="Devos D.P."/>
            <person name="Kaster A.-K."/>
            <person name="Ovreas L."/>
            <person name="Rohde M."/>
            <person name="Galperin M.Y."/>
            <person name="Jogler C."/>
        </authorList>
    </citation>
    <scope>NUCLEOTIDE SEQUENCE [LARGE SCALE GENOMIC DNA]</scope>
    <source>
        <strain evidence="1 2">ElP</strain>
    </source>
</reference>
<sequence length="107" mass="11983">MRAGRLRHRVAIRRATTTQGSFGQPVEAWTDLASCWAEVRPLAGRELEHARQVHALASHRVLMRAVAAVTPADRLDWGGRTLEILEVRDTDVGGRTRQLMLTCRESV</sequence>
<accession>A0A518GZM2</accession>
<dbReference type="KEGG" id="tpla:ElP_19020"/>
<dbReference type="Pfam" id="PF05521">
    <property type="entry name" value="Phage_HCP"/>
    <property type="match status" value="1"/>
</dbReference>
<dbReference type="Gene3D" id="2.40.10.270">
    <property type="entry name" value="Bacteriophage SPP1 head-tail adaptor protein"/>
    <property type="match status" value="1"/>
</dbReference>
<dbReference type="InterPro" id="IPR008767">
    <property type="entry name" value="Phage_SPP1_head-tail_adaptor"/>
</dbReference>
<proteinExistence type="predicted"/>
<keyword evidence="2" id="KW-1185">Reference proteome</keyword>
<dbReference type="InterPro" id="IPR038666">
    <property type="entry name" value="SSP1_head-tail_sf"/>
</dbReference>
<dbReference type="OrthoDB" id="285210at2"/>
<dbReference type="Proteomes" id="UP000317835">
    <property type="component" value="Chromosome"/>
</dbReference>
<evidence type="ECO:0000313" key="1">
    <source>
        <dbReference type="EMBL" id="QDV34021.1"/>
    </source>
</evidence>
<gene>
    <name evidence="1" type="ORF">ElP_19020</name>
</gene>
<dbReference type="NCBIfam" id="TIGR01563">
    <property type="entry name" value="gp16_SPP1"/>
    <property type="match status" value="1"/>
</dbReference>
<protein>
    <submittedName>
        <fullName evidence="1">Phage head-tail joining protein</fullName>
    </submittedName>
</protein>
<dbReference type="RefSeq" id="WP_145268603.1">
    <property type="nucleotide sequence ID" value="NZ_CP036426.1"/>
</dbReference>
<organism evidence="1 2">
    <name type="scientific">Tautonia plasticadhaerens</name>
    <dbReference type="NCBI Taxonomy" id="2527974"/>
    <lineage>
        <taxon>Bacteria</taxon>
        <taxon>Pseudomonadati</taxon>
        <taxon>Planctomycetota</taxon>
        <taxon>Planctomycetia</taxon>
        <taxon>Isosphaerales</taxon>
        <taxon>Isosphaeraceae</taxon>
        <taxon>Tautonia</taxon>
    </lineage>
</organism>